<proteinExistence type="inferred from homology"/>
<keyword evidence="4" id="KW-0378">Hydrolase</keyword>
<dbReference type="InterPro" id="IPR038765">
    <property type="entry name" value="Papain-like_cys_pep_sf"/>
</dbReference>
<dbReference type="EMBL" id="JAOTPL010000034">
    <property type="protein sequence ID" value="MCU7695519.1"/>
    <property type="molecule type" value="Genomic_DNA"/>
</dbReference>
<dbReference type="PANTHER" id="PTHR47360:SF1">
    <property type="entry name" value="ENDOPEPTIDASE NLPC-RELATED"/>
    <property type="match status" value="1"/>
</dbReference>
<protein>
    <submittedName>
        <fullName evidence="8">NlpC/P60 family protein</fullName>
    </submittedName>
</protein>
<dbReference type="InterPro" id="IPR052062">
    <property type="entry name" value="Murein_DD/LD_carboxypeptidase"/>
</dbReference>
<sequence length="251" mass="28170">MQKMLFILCSAICLSAFTPTISYANNGPKIKLGKKKTESSKKTVFKKQNTQLSLSKTNSKLAALTKDLPSKPTAKEIVKKDIERKDELVIKESLEEYEKLEDNRSMLNNFTTLQAKYASRLNIVVDSEKLLSDLTLLKEIDFWYGTPYRMGGTTKRGVDCSAFSQAVVNEVYKLDLPRTAREQYASVDKISRKDLVQGDLVFFNTSGGVSHVGIYMGNNKFIHSSSSKGVTISDLDETYWANRYIGAGKLF</sequence>
<dbReference type="Gene3D" id="3.90.1720.10">
    <property type="entry name" value="endopeptidase domain like (from Nostoc punctiforme)"/>
    <property type="match status" value="1"/>
</dbReference>
<feature type="chain" id="PRO_5042229279" evidence="6">
    <location>
        <begin position="25"/>
        <end position="251"/>
    </location>
</feature>
<dbReference type="Proteomes" id="UP001209317">
    <property type="component" value="Unassembled WGS sequence"/>
</dbReference>
<name>A0AAE3LLK7_9BACT</name>
<evidence type="ECO:0000256" key="5">
    <source>
        <dbReference type="ARBA" id="ARBA00022807"/>
    </source>
</evidence>
<dbReference type="GO" id="GO:0006508">
    <property type="term" value="P:proteolysis"/>
    <property type="evidence" value="ECO:0007669"/>
    <property type="project" value="UniProtKB-KW"/>
</dbReference>
<dbReference type="InterPro" id="IPR000064">
    <property type="entry name" value="NLP_P60_dom"/>
</dbReference>
<comment type="similarity">
    <text evidence="1">Belongs to the peptidase C40 family.</text>
</comment>
<keyword evidence="9" id="KW-1185">Reference proteome</keyword>
<dbReference type="SUPFAM" id="SSF54001">
    <property type="entry name" value="Cysteine proteinases"/>
    <property type="match status" value="1"/>
</dbReference>
<evidence type="ECO:0000313" key="9">
    <source>
        <dbReference type="Proteomes" id="UP001209317"/>
    </source>
</evidence>
<keyword evidence="5" id="KW-0788">Thiol protease</keyword>
<comment type="caution">
    <text evidence="8">The sequence shown here is derived from an EMBL/GenBank/DDBJ whole genome shotgun (WGS) entry which is preliminary data.</text>
</comment>
<reference evidence="8" key="1">
    <citation type="submission" date="2022-10" db="EMBL/GenBank/DDBJ databases">
        <authorList>
            <person name="Kim H.S."/>
            <person name="Kim J.-S."/>
            <person name="Suh M.K."/>
            <person name="Eom M.K."/>
            <person name="Lee J.-S."/>
        </authorList>
    </citation>
    <scope>NUCLEOTIDE SEQUENCE</scope>
    <source>
        <strain evidence="8">LIP-5</strain>
    </source>
</reference>
<dbReference type="RefSeq" id="WP_263039003.1">
    <property type="nucleotide sequence ID" value="NZ_JAOTPL010000034.1"/>
</dbReference>
<dbReference type="PROSITE" id="PS51935">
    <property type="entry name" value="NLPC_P60"/>
    <property type="match status" value="1"/>
</dbReference>
<organism evidence="8 9">
    <name type="scientific">Haoranjiania flava</name>
    <dbReference type="NCBI Taxonomy" id="1856322"/>
    <lineage>
        <taxon>Bacteria</taxon>
        <taxon>Pseudomonadati</taxon>
        <taxon>Bacteroidota</taxon>
        <taxon>Chitinophagia</taxon>
        <taxon>Chitinophagales</taxon>
        <taxon>Chitinophagaceae</taxon>
        <taxon>Haoranjiania</taxon>
    </lineage>
</organism>
<evidence type="ECO:0000259" key="7">
    <source>
        <dbReference type="PROSITE" id="PS51935"/>
    </source>
</evidence>
<accession>A0AAE3LLK7</accession>
<evidence type="ECO:0000256" key="3">
    <source>
        <dbReference type="ARBA" id="ARBA00022729"/>
    </source>
</evidence>
<evidence type="ECO:0000256" key="6">
    <source>
        <dbReference type="SAM" id="SignalP"/>
    </source>
</evidence>
<keyword evidence="2" id="KW-0645">Protease</keyword>
<dbReference type="PANTHER" id="PTHR47360">
    <property type="entry name" value="MUREIN DD-ENDOPEPTIDASE MEPS/MUREIN LD-CARBOXYPEPTIDASE"/>
    <property type="match status" value="1"/>
</dbReference>
<gene>
    <name evidence="8" type="ORF">OD355_13420</name>
</gene>
<dbReference type="Pfam" id="PF00877">
    <property type="entry name" value="NLPC_P60"/>
    <property type="match status" value="1"/>
</dbReference>
<evidence type="ECO:0000313" key="8">
    <source>
        <dbReference type="EMBL" id="MCU7695519.1"/>
    </source>
</evidence>
<evidence type="ECO:0000256" key="2">
    <source>
        <dbReference type="ARBA" id="ARBA00022670"/>
    </source>
</evidence>
<dbReference type="AlphaFoldDB" id="A0AAE3LLK7"/>
<feature type="domain" description="NlpC/P60" evidence="7">
    <location>
        <begin position="130"/>
        <end position="251"/>
    </location>
</feature>
<evidence type="ECO:0000256" key="1">
    <source>
        <dbReference type="ARBA" id="ARBA00007074"/>
    </source>
</evidence>
<feature type="signal peptide" evidence="6">
    <location>
        <begin position="1"/>
        <end position="24"/>
    </location>
</feature>
<evidence type="ECO:0000256" key="4">
    <source>
        <dbReference type="ARBA" id="ARBA00022801"/>
    </source>
</evidence>
<keyword evidence="3 6" id="KW-0732">Signal</keyword>
<dbReference type="GO" id="GO:0008234">
    <property type="term" value="F:cysteine-type peptidase activity"/>
    <property type="evidence" value="ECO:0007669"/>
    <property type="project" value="UniProtKB-KW"/>
</dbReference>